<evidence type="ECO:0000256" key="1">
    <source>
        <dbReference type="ARBA" id="ARBA00004141"/>
    </source>
</evidence>
<keyword evidence="5" id="KW-0378">Hydrolase</keyword>
<evidence type="ECO:0000313" key="6">
    <source>
        <dbReference type="Proteomes" id="UP000009375"/>
    </source>
</evidence>
<feature type="region of interest" description="Disordered" evidence="2">
    <location>
        <begin position="608"/>
        <end position="632"/>
    </location>
</feature>
<evidence type="ECO:0000256" key="3">
    <source>
        <dbReference type="SAM" id="Phobius"/>
    </source>
</evidence>
<dbReference type="PANTHER" id="PTHR10046">
    <property type="entry name" value="ATP DEPENDENT LON PROTEASE FAMILY MEMBER"/>
    <property type="match status" value="1"/>
</dbReference>
<dbReference type="GO" id="GO:0005524">
    <property type="term" value="F:ATP binding"/>
    <property type="evidence" value="ECO:0007669"/>
    <property type="project" value="InterPro"/>
</dbReference>
<dbReference type="GO" id="GO:0004176">
    <property type="term" value="F:ATP-dependent peptidase activity"/>
    <property type="evidence" value="ECO:0007669"/>
    <property type="project" value="InterPro"/>
</dbReference>
<gene>
    <name evidence="5" type="ORF">BJBARM4_0249</name>
</gene>
<dbReference type="GO" id="GO:0030163">
    <property type="term" value="P:protein catabolic process"/>
    <property type="evidence" value="ECO:0007669"/>
    <property type="project" value="InterPro"/>
</dbReference>
<keyword evidence="3" id="KW-0812">Transmembrane</keyword>
<dbReference type="InterPro" id="IPR020568">
    <property type="entry name" value="Ribosomal_Su5_D2-typ_SF"/>
</dbReference>
<dbReference type="Gene3D" id="3.30.230.10">
    <property type="match status" value="1"/>
</dbReference>
<keyword evidence="5" id="KW-0645">Protease</keyword>
<feature type="transmembrane region" description="Helical" evidence="3">
    <location>
        <begin position="577"/>
        <end position="599"/>
    </location>
</feature>
<reference evidence="5 6" key="1">
    <citation type="journal article" date="2010" name="Proc. Natl. Acad. Sci. U.S.A.">
        <title>Enigmatic, ultrasmall, uncultivated Archaea.</title>
        <authorList>
            <person name="Baker B.J."/>
            <person name="Comolli L.R."/>
            <person name="Dick G.J."/>
            <person name="Hauser L.J."/>
            <person name="Hyatt D."/>
            <person name="Dill B.D."/>
            <person name="Land M.L."/>
            <person name="Verberkmoes N.C."/>
            <person name="Hettich R.L."/>
            <person name="Banfield J.F."/>
        </authorList>
    </citation>
    <scope>NUCLEOTIDE SEQUENCE [LARGE SCALE GENOMIC DNA]</scope>
</reference>
<keyword evidence="3" id="KW-0472">Membrane</keyword>
<dbReference type="EMBL" id="GG730041">
    <property type="protein sequence ID" value="EEZ93157.1"/>
    <property type="molecule type" value="Genomic_DNA"/>
</dbReference>
<evidence type="ECO:0000313" key="5">
    <source>
        <dbReference type="EMBL" id="EEZ93157.1"/>
    </source>
</evidence>
<evidence type="ECO:0000259" key="4">
    <source>
        <dbReference type="Pfam" id="PF05362"/>
    </source>
</evidence>
<name>D2EEU6_PARA4</name>
<dbReference type="GO" id="GO:0004252">
    <property type="term" value="F:serine-type endopeptidase activity"/>
    <property type="evidence" value="ECO:0007669"/>
    <property type="project" value="InterPro"/>
</dbReference>
<dbReference type="AlphaFoldDB" id="D2EEU6"/>
<dbReference type="Pfam" id="PF05362">
    <property type="entry name" value="Lon_C"/>
    <property type="match status" value="1"/>
</dbReference>
<dbReference type="Proteomes" id="UP000009375">
    <property type="component" value="Unassembled WGS sequence"/>
</dbReference>
<keyword evidence="3" id="KW-1133">Transmembrane helix</keyword>
<dbReference type="GO" id="GO:0016020">
    <property type="term" value="C:membrane"/>
    <property type="evidence" value="ECO:0007669"/>
    <property type="project" value="UniProtKB-SubCell"/>
</dbReference>
<protein>
    <submittedName>
        <fullName evidence="5">Serine protease-like protein</fullName>
    </submittedName>
</protein>
<proteinExistence type="predicted"/>
<dbReference type="InterPro" id="IPR008269">
    <property type="entry name" value="Lon_proteolytic"/>
</dbReference>
<comment type="subcellular location">
    <subcellularLocation>
        <location evidence="1">Membrane</location>
        <topology evidence="1">Multi-pass membrane protein</topology>
    </subcellularLocation>
</comment>
<organism evidence="5 6">
    <name type="scientific">Candidatus Parvarchaeum acidiphilum ARMAN-4</name>
    <dbReference type="NCBI Taxonomy" id="662760"/>
    <lineage>
        <taxon>Archaea</taxon>
        <taxon>Candidatus Parvarchaeota</taxon>
        <taxon>Candidatus Parvarchaeum</taxon>
    </lineage>
</organism>
<dbReference type="SUPFAM" id="SSF54211">
    <property type="entry name" value="Ribosomal protein S5 domain 2-like"/>
    <property type="match status" value="1"/>
</dbReference>
<feature type="domain" description="Lon proteolytic" evidence="4">
    <location>
        <begin position="103"/>
        <end position="178"/>
    </location>
</feature>
<feature type="compositionally biased region" description="Basic residues" evidence="2">
    <location>
        <begin position="615"/>
        <end position="632"/>
    </location>
</feature>
<dbReference type="InterPro" id="IPR027065">
    <property type="entry name" value="Lon_Prtase"/>
</dbReference>
<dbReference type="GO" id="GO:0006508">
    <property type="term" value="P:proteolysis"/>
    <property type="evidence" value="ECO:0007669"/>
    <property type="project" value="UniProtKB-KW"/>
</dbReference>
<sequence>MNSKLLIVALFVISFLLFGSVHAQGVQKVIGSTSLYIFGVTNSSNGTLVGVPALLNLTITNGTGKVFLGSTPLTQTDTQAQAVLSAQLACQLLNINCNDYNFYYYITSSSVEVGGPSAGSAFTMAAMSILSGEPLNPSVAMTGTANPDGSVGIVGDVSQKSEAAANQHIKTFLYPSTDSISSSALSYDEAHGEIPIPVSSEYAAFQYFTGYNATPSLNYTIETPIYNALMKQTYIQFNAYQNGLYSAIPDLNSTNSSIQLFINEATTAMSAQKSEAANSEYYVAASDMITSSSELIEAKILETLPTSNQDAFLSNLITGENSTITGIQNNISSDYVSNSSTVMLKFIAFDRLIQARDYLNDSMQSLSAGDFQNAVYYYSLAVVKAQTAYFWVSILPKGKSDFSQSQYEALSNYYLYKASSYSDYANLLGVNLPSETTEMQSYLTSAQSRYYSGNYVSSIFASIESISMSQMLIEENSLINSSVLSQIANQSAMATLSSINSAESSGVTPFLGISYYYFGNQFYNASNISNSDFAEYLLFETEARGFTQLGMLVSNSSLIPYTPSLQPIPVSTPVTPLLEGVMFIVLGIAIGIVIAGILFEFKLYSKKEKPTAKISSKKVAKKKSSGKRSRKK</sequence>
<accession>D2EEU6</accession>
<dbReference type="InterPro" id="IPR014721">
    <property type="entry name" value="Ribsml_uS5_D2-typ_fold_subgr"/>
</dbReference>
<evidence type="ECO:0000256" key="2">
    <source>
        <dbReference type="SAM" id="MobiDB-lite"/>
    </source>
</evidence>